<reference evidence="1" key="1">
    <citation type="submission" date="2020-11" db="EMBL/GenBank/DDBJ databases">
        <authorList>
            <consortium name="DOE Joint Genome Institute"/>
            <person name="Ahrendt S."/>
            <person name="Riley R."/>
            <person name="Andreopoulos W."/>
            <person name="Labutti K."/>
            <person name="Pangilinan J."/>
            <person name="Ruiz-Duenas F.J."/>
            <person name="Barrasa J.M."/>
            <person name="Sanchez-Garcia M."/>
            <person name="Camarero S."/>
            <person name="Miyauchi S."/>
            <person name="Serrano A."/>
            <person name="Linde D."/>
            <person name="Babiker R."/>
            <person name="Drula E."/>
            <person name="Ayuso-Fernandez I."/>
            <person name="Pacheco R."/>
            <person name="Padilla G."/>
            <person name="Ferreira P."/>
            <person name="Barriuso J."/>
            <person name="Kellner H."/>
            <person name="Castanera R."/>
            <person name="Alfaro M."/>
            <person name="Ramirez L."/>
            <person name="Pisabarro A.G."/>
            <person name="Kuo A."/>
            <person name="Tritt A."/>
            <person name="Lipzen A."/>
            <person name="He G."/>
            <person name="Yan M."/>
            <person name="Ng V."/>
            <person name="Cullen D."/>
            <person name="Martin F."/>
            <person name="Rosso M.-N."/>
            <person name="Henrissat B."/>
            <person name="Hibbett D."/>
            <person name="Martinez A.T."/>
            <person name="Grigoriev I.V."/>
        </authorList>
    </citation>
    <scope>NUCLEOTIDE SEQUENCE</scope>
    <source>
        <strain evidence="1">CIRM-BRFM 674</strain>
    </source>
</reference>
<sequence length="189" mass="21492">MHTLCESSHLRRRAAEFVISSHRLHTFRATPTSVTLCGHKYPPRHRIRRRCRARVPPSSYPSISGMISNSRGRWRYSAHRSLSSFITLSPCAANRTTTATAWIRHRAGHKQSREILTRDSYDPSNVHPTANQRRTTSMFKPMHGEGSWTIDGNELGVGVIVDTITWTSSNYNSYAQFNDAREKVLTISP</sequence>
<evidence type="ECO:0000313" key="1">
    <source>
        <dbReference type="EMBL" id="KAF9470248.1"/>
    </source>
</evidence>
<keyword evidence="2" id="KW-1185">Reference proteome</keyword>
<gene>
    <name evidence="1" type="ORF">BDN70DRAFT_734855</name>
</gene>
<organism evidence="1 2">
    <name type="scientific">Pholiota conissans</name>
    <dbReference type="NCBI Taxonomy" id="109636"/>
    <lineage>
        <taxon>Eukaryota</taxon>
        <taxon>Fungi</taxon>
        <taxon>Dikarya</taxon>
        <taxon>Basidiomycota</taxon>
        <taxon>Agaricomycotina</taxon>
        <taxon>Agaricomycetes</taxon>
        <taxon>Agaricomycetidae</taxon>
        <taxon>Agaricales</taxon>
        <taxon>Agaricineae</taxon>
        <taxon>Strophariaceae</taxon>
        <taxon>Pholiota</taxon>
    </lineage>
</organism>
<dbReference type="Proteomes" id="UP000807469">
    <property type="component" value="Unassembled WGS sequence"/>
</dbReference>
<protein>
    <submittedName>
        <fullName evidence="1">Uncharacterized protein</fullName>
    </submittedName>
</protein>
<dbReference type="AlphaFoldDB" id="A0A9P5YJU4"/>
<proteinExistence type="predicted"/>
<evidence type="ECO:0000313" key="2">
    <source>
        <dbReference type="Proteomes" id="UP000807469"/>
    </source>
</evidence>
<comment type="caution">
    <text evidence="1">The sequence shown here is derived from an EMBL/GenBank/DDBJ whole genome shotgun (WGS) entry which is preliminary data.</text>
</comment>
<dbReference type="EMBL" id="MU156128">
    <property type="protein sequence ID" value="KAF9470248.1"/>
    <property type="molecule type" value="Genomic_DNA"/>
</dbReference>
<accession>A0A9P5YJU4</accession>
<name>A0A9P5YJU4_9AGAR</name>